<dbReference type="InterPro" id="IPR036163">
    <property type="entry name" value="HMA_dom_sf"/>
</dbReference>
<reference evidence="2" key="1">
    <citation type="submission" date="2022-06" db="EMBL/GenBank/DDBJ databases">
        <title>New Polynucleobacter species.</title>
        <authorList>
            <person name="Hahn M.W."/>
        </authorList>
    </citation>
    <scope>NUCLEOTIDE SEQUENCE</scope>
    <source>
        <strain evidence="2">UK-FUSCHL-C3</strain>
    </source>
</reference>
<protein>
    <submittedName>
        <fullName evidence="2">Heavy-metal-associated domain-containing protein</fullName>
    </submittedName>
</protein>
<evidence type="ECO:0000313" key="2">
    <source>
        <dbReference type="EMBL" id="XCC58339.1"/>
    </source>
</evidence>
<dbReference type="InterPro" id="IPR006121">
    <property type="entry name" value="HMA_dom"/>
</dbReference>
<organism evidence="2">
    <name type="scientific">Polynucleobacter sp. UK-FUSCHL-C3</name>
    <dbReference type="NCBI Taxonomy" id="2955208"/>
    <lineage>
        <taxon>Bacteria</taxon>
        <taxon>Pseudomonadati</taxon>
        <taxon>Pseudomonadota</taxon>
        <taxon>Betaproteobacteria</taxon>
        <taxon>Burkholderiales</taxon>
        <taxon>Burkholderiaceae</taxon>
        <taxon>Polynucleobacter</taxon>
    </lineage>
</organism>
<dbReference type="PROSITE" id="PS50846">
    <property type="entry name" value="HMA_2"/>
    <property type="match status" value="1"/>
</dbReference>
<accession>A0AAU8A404</accession>
<sequence length="93" mass="9622">MMANQMTVEIENLKCGGCENTIMKGLMSITGVAGVIVDHAQKAVVLEADANLRPQVVAKLLGMGYPEKGSVAGLDKGIATAKSFVSCAIGRIS</sequence>
<feature type="domain" description="HMA" evidence="1">
    <location>
        <begin position="4"/>
        <end position="68"/>
    </location>
</feature>
<dbReference type="SUPFAM" id="SSF55008">
    <property type="entry name" value="HMA, heavy metal-associated domain"/>
    <property type="match status" value="1"/>
</dbReference>
<dbReference type="AlphaFoldDB" id="A0AAU8A404"/>
<evidence type="ECO:0000259" key="1">
    <source>
        <dbReference type="PROSITE" id="PS50846"/>
    </source>
</evidence>
<dbReference type="Gene3D" id="3.30.70.100">
    <property type="match status" value="1"/>
</dbReference>
<name>A0AAU8A404_9BURK</name>
<dbReference type="CDD" id="cd00371">
    <property type="entry name" value="HMA"/>
    <property type="match status" value="1"/>
</dbReference>
<dbReference type="RefSeq" id="WP_353439559.1">
    <property type="nucleotide sequence ID" value="NZ_CP099959.1"/>
</dbReference>
<gene>
    <name evidence="2" type="ORF">NKE59_03340</name>
</gene>
<dbReference type="GO" id="GO:0046872">
    <property type="term" value="F:metal ion binding"/>
    <property type="evidence" value="ECO:0007669"/>
    <property type="project" value="InterPro"/>
</dbReference>
<dbReference type="Pfam" id="PF00403">
    <property type="entry name" value="HMA"/>
    <property type="match status" value="1"/>
</dbReference>
<dbReference type="EMBL" id="CP099959">
    <property type="protein sequence ID" value="XCC58339.1"/>
    <property type="molecule type" value="Genomic_DNA"/>
</dbReference>
<proteinExistence type="predicted"/>